<dbReference type="Gene3D" id="1.10.10.10">
    <property type="entry name" value="Winged helix-like DNA-binding domain superfamily/Winged helix DNA-binding domain"/>
    <property type="match status" value="1"/>
</dbReference>
<dbReference type="PROSITE" id="PS51118">
    <property type="entry name" value="HTH_HXLR"/>
    <property type="match status" value="1"/>
</dbReference>
<evidence type="ECO:0000256" key="1">
    <source>
        <dbReference type="ARBA" id="ARBA00023015"/>
    </source>
</evidence>
<keyword evidence="3" id="KW-0804">Transcription</keyword>
<keyword evidence="2" id="KW-0238">DNA-binding</keyword>
<proteinExistence type="predicted"/>
<dbReference type="Proteomes" id="UP001413721">
    <property type="component" value="Unassembled WGS sequence"/>
</dbReference>
<evidence type="ECO:0000256" key="2">
    <source>
        <dbReference type="ARBA" id="ARBA00023125"/>
    </source>
</evidence>
<evidence type="ECO:0000256" key="4">
    <source>
        <dbReference type="SAM" id="MobiDB-lite"/>
    </source>
</evidence>
<dbReference type="EMBL" id="JBBKTW010000004">
    <property type="protein sequence ID" value="MEN2989203.1"/>
    <property type="molecule type" value="Genomic_DNA"/>
</dbReference>
<keyword evidence="1" id="KW-0805">Transcription regulation</keyword>
<evidence type="ECO:0000313" key="7">
    <source>
        <dbReference type="Proteomes" id="UP001413721"/>
    </source>
</evidence>
<organism evidence="6 7">
    <name type="scientific">Tistrella arctica</name>
    <dbReference type="NCBI Taxonomy" id="3133430"/>
    <lineage>
        <taxon>Bacteria</taxon>
        <taxon>Pseudomonadati</taxon>
        <taxon>Pseudomonadota</taxon>
        <taxon>Alphaproteobacteria</taxon>
        <taxon>Geminicoccales</taxon>
        <taxon>Geminicoccaceae</taxon>
        <taxon>Tistrella</taxon>
    </lineage>
</organism>
<dbReference type="InterPro" id="IPR036388">
    <property type="entry name" value="WH-like_DNA-bd_sf"/>
</dbReference>
<sequence length="184" mass="20323">MKWDDLKDQPCSVARTVAVIGDRWTLMLLRDCFLGVRRFEAFQERLGISRTIITDRLKTLVDEGVLRRVAYQDRPPRHEYRLTRKGLDLYPVIMGIVHWGNVHYAGDAGPPMLHRHRTCGHDIEPVLACKACGEALDARAVEVRPGPGLEDPGRGTAGALPAQSGSGIQISKPPSPVRPSKLSG</sequence>
<keyword evidence="7" id="KW-1185">Reference proteome</keyword>
<feature type="domain" description="HTH hxlR-type" evidence="5">
    <location>
        <begin position="11"/>
        <end position="108"/>
    </location>
</feature>
<feature type="region of interest" description="Disordered" evidence="4">
    <location>
        <begin position="144"/>
        <end position="184"/>
    </location>
</feature>
<dbReference type="Pfam" id="PF01638">
    <property type="entry name" value="HxlR"/>
    <property type="match status" value="1"/>
</dbReference>
<dbReference type="InterPro" id="IPR002577">
    <property type="entry name" value="HTH_HxlR"/>
</dbReference>
<evidence type="ECO:0000259" key="5">
    <source>
        <dbReference type="PROSITE" id="PS51118"/>
    </source>
</evidence>
<name>A0ABU9YK57_9PROT</name>
<dbReference type="InterPro" id="IPR036390">
    <property type="entry name" value="WH_DNA-bd_sf"/>
</dbReference>
<gene>
    <name evidence="6" type="ORF">WG926_12885</name>
</gene>
<dbReference type="RefSeq" id="WP_345933941.1">
    <property type="nucleotide sequence ID" value="NZ_JBBKTV010000006.1"/>
</dbReference>
<protein>
    <submittedName>
        <fullName evidence="6">Helix-turn-helix domain-containing protein</fullName>
    </submittedName>
</protein>
<evidence type="ECO:0000256" key="3">
    <source>
        <dbReference type="ARBA" id="ARBA00023163"/>
    </source>
</evidence>
<dbReference type="PANTHER" id="PTHR33204:SF36">
    <property type="entry name" value="TRANSCRIPTIONAL REGULATORY PROTEIN"/>
    <property type="match status" value="1"/>
</dbReference>
<dbReference type="PANTHER" id="PTHR33204">
    <property type="entry name" value="TRANSCRIPTIONAL REGULATOR, MARR FAMILY"/>
    <property type="match status" value="1"/>
</dbReference>
<comment type="caution">
    <text evidence="6">The sequence shown here is derived from an EMBL/GenBank/DDBJ whole genome shotgun (WGS) entry which is preliminary data.</text>
</comment>
<accession>A0ABU9YK57</accession>
<dbReference type="SUPFAM" id="SSF46785">
    <property type="entry name" value="Winged helix' DNA-binding domain"/>
    <property type="match status" value="1"/>
</dbReference>
<reference evidence="6 7" key="1">
    <citation type="submission" date="2024-03" db="EMBL/GenBank/DDBJ databases">
        <title>High-quality draft genome sequencing of Tistrella sp. BH-R2-4.</title>
        <authorList>
            <person name="Dong C."/>
        </authorList>
    </citation>
    <scope>NUCLEOTIDE SEQUENCE [LARGE SCALE GENOMIC DNA]</scope>
    <source>
        <strain evidence="6 7">BH-R2-4</strain>
    </source>
</reference>
<evidence type="ECO:0000313" key="6">
    <source>
        <dbReference type="EMBL" id="MEN2989203.1"/>
    </source>
</evidence>